<feature type="compositionally biased region" description="Low complexity" evidence="1">
    <location>
        <begin position="748"/>
        <end position="764"/>
    </location>
</feature>
<feature type="region of interest" description="Disordered" evidence="1">
    <location>
        <begin position="729"/>
        <end position="764"/>
    </location>
</feature>
<dbReference type="InParanoid" id="K1WU12"/>
<feature type="compositionally biased region" description="Basic and acidic residues" evidence="1">
    <location>
        <begin position="322"/>
        <end position="332"/>
    </location>
</feature>
<dbReference type="EMBL" id="JH921469">
    <property type="protein sequence ID" value="EKD12063.1"/>
    <property type="molecule type" value="Genomic_DNA"/>
</dbReference>
<dbReference type="KEGG" id="mbe:MBM_09797"/>
<organism evidence="2 3">
    <name type="scientific">Marssonina brunnea f. sp. multigermtubi (strain MB_m1)</name>
    <name type="common">Marssonina leaf spot fungus</name>
    <dbReference type="NCBI Taxonomy" id="1072389"/>
    <lineage>
        <taxon>Eukaryota</taxon>
        <taxon>Fungi</taxon>
        <taxon>Dikarya</taxon>
        <taxon>Ascomycota</taxon>
        <taxon>Pezizomycotina</taxon>
        <taxon>Leotiomycetes</taxon>
        <taxon>Helotiales</taxon>
        <taxon>Drepanopezizaceae</taxon>
        <taxon>Drepanopeziza</taxon>
    </lineage>
</organism>
<feature type="region of interest" description="Disordered" evidence="1">
    <location>
        <begin position="288"/>
        <end position="362"/>
    </location>
</feature>
<keyword evidence="3" id="KW-1185">Reference proteome</keyword>
<feature type="compositionally biased region" description="Low complexity" evidence="1">
    <location>
        <begin position="564"/>
        <end position="575"/>
    </location>
</feature>
<sequence>MSCTEPVDPPKHTGLDLTRRCGSETWCLLSPAHHLHPHSSVYRRREQLAWTALYHALEFPRHHGILRSFLSLRPACQRGLSSIMKTVPSLVASSTVGIAAIGLALGKPERSSPTRPSSKKRKVGDVSGALLHNNSGPASLNSRPATSNAVRDRGATPIIESPSNPPPSLRSRPPSTRTRAELQHYNRGRKLSIFKHEETPRSSIGPDSSSLALPSDSAGSILSNPADFPAQLPPNKLVKKNTSGRATSGPVSKSGSQIPTLRRPATSHQRSVTLQQQFRIDFLSMQEPLQSSPSPRVHVAPPSSKNSTPDSRRPWRLYFESRPTKISKERASGRSSDAGLPNQPSTSRRIIPDDSARPTLVKPGSIIPLTKNAMVYYDESFELDDDEVDDGEETPLPSVEVTEESHKRARRSLSMHFSSPSSWIPRSGSLRGNKRSAAGRSGGKRYSSAPLPTLPGRNISTAHGITASGHRPILDQSVFQRESLSLSEESSSNDSFAGNLPRRSRNSSSPLPPLSRLSSFNIDLARLGLSSSSSSSAPCRSPNSPVIQTQATLTSVPFTSHASPVSTSFVSSSNSKPPRFSELTDRTSTLVGSDNDMRGFISGDDDDMDFQSETVFDSLRSGATGSICSHKAPLDSMFDESPPSVNGNVKSKRLSIHEMLANGGFQEGHSRIVEEDEGTSTPVRGGRSSQDDVLETPVRKEVVDSEGINFPSSPPSFCLATKDFGRMSLDDEDEDEDWTRDDENLDVSNQLSPPSSSLNSKKASPSFRAALADVAHTGITYGNNELLEERPRSTLFDWSEQPSTDKVDLKGNSSRPKTAHGKQMADGRGGRVVGRRGSSALHIRSQSVPVVPDVAGQREHSKLIPKFGTWGLGGKGVSEDWDGDFEFDESYELEDAKDGDIKMENSGMLVPPAIQASQASVVGHVGQIREVCLLVEDLKRLRLLAKEKDLLNGPSSTLWKEAEGIIALAVPDEEDQDLPPPHSPVPDAFDQEISEDDDYYESGLDAEDLSTSGTPFDVLNRHGRPTGFIYDGNTVRRRSVFSPEDDIFGAGLVDSPVRDHLRPPSTSPRHSSMKTSSDIARSVMETMHQHRSTSDPLIQGLASHSPNKMPFDTTSLRDLVHRANVLSRTLADLIRKADGNAQTPEVTPHRDSSPAFTRVFTDPSVSPPKHLLRSQSNNSIIVSGSLDSSPTRSLGNRMHMLTVV</sequence>
<feature type="region of interest" description="Disordered" evidence="1">
    <location>
        <begin position="665"/>
        <end position="697"/>
    </location>
</feature>
<dbReference type="OrthoDB" id="5346713at2759"/>
<feature type="region of interest" description="Disordered" evidence="1">
    <location>
        <begin position="564"/>
        <end position="596"/>
    </location>
</feature>
<evidence type="ECO:0000256" key="1">
    <source>
        <dbReference type="SAM" id="MobiDB-lite"/>
    </source>
</evidence>
<protein>
    <submittedName>
        <fullName evidence="2">Uncharacterized protein</fullName>
    </submittedName>
</protein>
<proteinExistence type="predicted"/>
<feature type="compositionally biased region" description="Polar residues" evidence="1">
    <location>
        <begin position="240"/>
        <end position="259"/>
    </location>
</feature>
<evidence type="ECO:0000313" key="3">
    <source>
        <dbReference type="Proteomes" id="UP000006753"/>
    </source>
</evidence>
<dbReference type="Proteomes" id="UP000006753">
    <property type="component" value="Unassembled WGS sequence"/>
</dbReference>
<gene>
    <name evidence="2" type="ORF">MBM_09797</name>
</gene>
<dbReference type="GO" id="GO:1902412">
    <property type="term" value="P:regulation of mitotic cytokinesis"/>
    <property type="evidence" value="ECO:0007669"/>
    <property type="project" value="InterPro"/>
</dbReference>
<dbReference type="HOGENOM" id="CLU_004543_1_0_1"/>
<dbReference type="eggNOG" id="ENOG502S8CY">
    <property type="taxonomic scope" value="Eukaryota"/>
</dbReference>
<feature type="region of interest" description="Disordered" evidence="1">
    <location>
        <begin position="1055"/>
        <end position="1076"/>
    </location>
</feature>
<feature type="region of interest" description="Disordered" evidence="1">
    <location>
        <begin position="385"/>
        <end position="464"/>
    </location>
</feature>
<feature type="compositionally biased region" description="Low complexity" evidence="1">
    <location>
        <begin position="205"/>
        <end position="220"/>
    </location>
</feature>
<dbReference type="STRING" id="1072389.K1WU12"/>
<feature type="compositionally biased region" description="Low complexity" evidence="1">
    <location>
        <begin position="506"/>
        <end position="515"/>
    </location>
</feature>
<feature type="region of interest" description="Disordered" evidence="1">
    <location>
        <begin position="793"/>
        <end position="831"/>
    </location>
</feature>
<feature type="region of interest" description="Disordered" evidence="1">
    <location>
        <begin position="128"/>
        <end position="272"/>
    </location>
</feature>
<dbReference type="OMA" id="NDTRIFS"/>
<dbReference type="AlphaFoldDB" id="K1WU12"/>
<feature type="compositionally biased region" description="Polar residues" evidence="1">
    <location>
        <begin position="1067"/>
        <end position="1076"/>
    </location>
</feature>
<feature type="compositionally biased region" description="Polar residues" evidence="1">
    <location>
        <begin position="132"/>
        <end position="149"/>
    </location>
</feature>
<dbReference type="GO" id="GO:0005096">
    <property type="term" value="F:GTPase activator activity"/>
    <property type="evidence" value="ECO:0007669"/>
    <property type="project" value="InterPro"/>
</dbReference>
<evidence type="ECO:0000313" key="2">
    <source>
        <dbReference type="EMBL" id="EKD12063.1"/>
    </source>
</evidence>
<feature type="region of interest" description="Disordered" evidence="1">
    <location>
        <begin position="1181"/>
        <end position="1204"/>
    </location>
</feature>
<accession>K1WU12</accession>
<feature type="compositionally biased region" description="Low complexity" evidence="1">
    <location>
        <begin position="418"/>
        <end position="429"/>
    </location>
</feature>
<dbReference type="InterPro" id="IPR045342">
    <property type="entry name" value="Etd1"/>
</dbReference>
<reference evidence="2 3" key="1">
    <citation type="journal article" date="2012" name="BMC Genomics">
        <title>Sequencing the genome of Marssonina brunnea reveals fungus-poplar co-evolution.</title>
        <authorList>
            <person name="Zhu S."/>
            <person name="Cao Y.-Z."/>
            <person name="Jiang C."/>
            <person name="Tan B.-Y."/>
            <person name="Wang Z."/>
            <person name="Feng S."/>
            <person name="Zhang L."/>
            <person name="Su X.-H."/>
            <person name="Brejova B."/>
            <person name="Vinar T."/>
            <person name="Xu M."/>
            <person name="Wang M.-X."/>
            <person name="Zhang S.-G."/>
            <person name="Huang M.-R."/>
            <person name="Wu R."/>
            <person name="Zhou Y."/>
        </authorList>
    </citation>
    <scope>NUCLEOTIDE SEQUENCE [LARGE SCALE GENOMIC DNA]</scope>
    <source>
        <strain evidence="2 3">MB_m1</strain>
    </source>
</reference>
<dbReference type="Pfam" id="PF20162">
    <property type="entry name" value="Etd1"/>
    <property type="match status" value="1"/>
</dbReference>
<feature type="compositionally biased region" description="Acidic residues" evidence="1">
    <location>
        <begin position="730"/>
        <end position="745"/>
    </location>
</feature>
<feature type="region of interest" description="Disordered" evidence="1">
    <location>
        <begin position="484"/>
        <end position="515"/>
    </location>
</feature>
<feature type="compositionally biased region" description="Polar residues" evidence="1">
    <location>
        <begin position="1181"/>
        <end position="1194"/>
    </location>
</feature>
<name>K1WU12_MARBU</name>